<organism evidence="4 5">
    <name type="scientific">Desulfuromusa kysingii</name>
    <dbReference type="NCBI Taxonomy" id="37625"/>
    <lineage>
        <taxon>Bacteria</taxon>
        <taxon>Pseudomonadati</taxon>
        <taxon>Thermodesulfobacteriota</taxon>
        <taxon>Desulfuromonadia</taxon>
        <taxon>Desulfuromonadales</taxon>
        <taxon>Geopsychrobacteraceae</taxon>
        <taxon>Desulfuromusa</taxon>
    </lineage>
</organism>
<dbReference type="RefSeq" id="WP_092348779.1">
    <property type="nucleotide sequence ID" value="NZ_FNQN01000007.1"/>
</dbReference>
<dbReference type="NCBIfam" id="TIGR00254">
    <property type="entry name" value="GGDEF"/>
    <property type="match status" value="1"/>
</dbReference>
<dbReference type="InterPro" id="IPR029016">
    <property type="entry name" value="GAF-like_dom_sf"/>
</dbReference>
<evidence type="ECO:0000256" key="2">
    <source>
        <dbReference type="ARBA" id="ARBA00034247"/>
    </source>
</evidence>
<dbReference type="SUPFAM" id="SSF55781">
    <property type="entry name" value="GAF domain-like"/>
    <property type="match status" value="1"/>
</dbReference>
<gene>
    <name evidence="4" type="ORF">SAMN05660420_02401</name>
</gene>
<evidence type="ECO:0000259" key="3">
    <source>
        <dbReference type="PROSITE" id="PS50887"/>
    </source>
</evidence>
<evidence type="ECO:0000256" key="1">
    <source>
        <dbReference type="ARBA" id="ARBA00012528"/>
    </source>
</evidence>
<dbReference type="InterPro" id="IPR000160">
    <property type="entry name" value="GGDEF_dom"/>
</dbReference>
<dbReference type="STRING" id="37625.SAMN05660420_02401"/>
<feature type="domain" description="GGDEF" evidence="3">
    <location>
        <begin position="402"/>
        <end position="535"/>
    </location>
</feature>
<dbReference type="InterPro" id="IPR043128">
    <property type="entry name" value="Rev_trsase/Diguanyl_cyclase"/>
</dbReference>
<dbReference type="Proteomes" id="UP000199409">
    <property type="component" value="Unassembled WGS sequence"/>
</dbReference>
<dbReference type="CDD" id="cd01949">
    <property type="entry name" value="GGDEF"/>
    <property type="match status" value="1"/>
</dbReference>
<dbReference type="Gene3D" id="3.30.450.40">
    <property type="match status" value="1"/>
</dbReference>
<dbReference type="Gene3D" id="3.30.70.270">
    <property type="match status" value="1"/>
</dbReference>
<dbReference type="PROSITE" id="PS50887">
    <property type="entry name" value="GGDEF"/>
    <property type="match status" value="1"/>
</dbReference>
<dbReference type="InterPro" id="IPR029787">
    <property type="entry name" value="Nucleotide_cyclase"/>
</dbReference>
<comment type="catalytic activity">
    <reaction evidence="2">
        <text>2 GTP = 3',3'-c-di-GMP + 2 diphosphate</text>
        <dbReference type="Rhea" id="RHEA:24898"/>
        <dbReference type="ChEBI" id="CHEBI:33019"/>
        <dbReference type="ChEBI" id="CHEBI:37565"/>
        <dbReference type="ChEBI" id="CHEBI:58805"/>
        <dbReference type="EC" id="2.7.7.65"/>
    </reaction>
</comment>
<dbReference type="InterPro" id="IPR003018">
    <property type="entry name" value="GAF"/>
</dbReference>
<evidence type="ECO:0000313" key="4">
    <source>
        <dbReference type="EMBL" id="SEA54663.1"/>
    </source>
</evidence>
<evidence type="ECO:0000313" key="5">
    <source>
        <dbReference type="Proteomes" id="UP000199409"/>
    </source>
</evidence>
<dbReference type="PANTHER" id="PTHR45138">
    <property type="entry name" value="REGULATORY COMPONENTS OF SENSORY TRANSDUCTION SYSTEM"/>
    <property type="match status" value="1"/>
</dbReference>
<reference evidence="4 5" key="1">
    <citation type="submission" date="2016-10" db="EMBL/GenBank/DDBJ databases">
        <authorList>
            <person name="de Groot N.N."/>
        </authorList>
    </citation>
    <scope>NUCLEOTIDE SEQUENCE [LARGE SCALE GENOMIC DNA]</scope>
    <source>
        <strain evidence="4 5">DSM 7343</strain>
    </source>
</reference>
<dbReference type="SUPFAM" id="SSF55073">
    <property type="entry name" value="Nucleotide cyclase"/>
    <property type="match status" value="1"/>
</dbReference>
<name>A0A1H4C2Z8_9BACT</name>
<dbReference type="GO" id="GO:0052621">
    <property type="term" value="F:diguanylate cyclase activity"/>
    <property type="evidence" value="ECO:0007669"/>
    <property type="project" value="UniProtKB-EC"/>
</dbReference>
<protein>
    <recommendedName>
        <fullName evidence="1">diguanylate cyclase</fullName>
        <ecNumber evidence="1">2.7.7.65</ecNumber>
    </recommendedName>
</protein>
<dbReference type="EMBL" id="FNQN01000007">
    <property type="protein sequence ID" value="SEA54663.1"/>
    <property type="molecule type" value="Genomic_DNA"/>
</dbReference>
<dbReference type="Pfam" id="PF00990">
    <property type="entry name" value="GGDEF"/>
    <property type="match status" value="1"/>
</dbReference>
<dbReference type="AlphaFoldDB" id="A0A1H4C2Z8"/>
<sequence>MVNWFNKLIGEGNKTCDDEDYVANNALPFYLIKNSALLCDDRLKVVHQFQKGVELQLQILRSALNATSAVLLWSVPETGDVSIYALSSQQRDNIRGVIPFGVGILGALKDRDHISLAPYRSSSPAIPYYLAPHPVGSFYGLTLGDRCVSHNKARDFGILCVDRVSTDQWTLMQQQLISATGEQILRSLALSRDLLFTDIERRTLQLVFDGLKTLNSGLDMKSVFLAARQAVGLIVSADIFAISLIHEDHHQFCYIAGTDLEDDSVDKDPQLYVLEDSLVGQVVKYRRTLPEKPFHRGRAPVVNGLKLFDRYCSVLVVPLLQDDRPVSGVVIIAANDENLITRNTREMLEMVAAQVAIKIDLARSHEQIQQLVVTDTLTGIANRRAFQRAFVAMSERARRRGGSFSLIMCDIDYFKRVNDTYGHSFGDVVIQKVAKQLNTIVRTGDLAARIGGEEFAVLLEDTALSGAYEVAERLRIGVAELQLFSQGVKVQVNISAGVSVFPQDTDDREKLFNFADQALYHAKEQGRNKTVCWNASR</sequence>
<dbReference type="SMART" id="SM00267">
    <property type="entry name" value="GGDEF"/>
    <property type="match status" value="1"/>
</dbReference>
<dbReference type="EC" id="2.7.7.65" evidence="1"/>
<dbReference type="SMART" id="SM00065">
    <property type="entry name" value="GAF"/>
    <property type="match status" value="1"/>
</dbReference>
<dbReference type="OrthoDB" id="9759607at2"/>
<proteinExistence type="predicted"/>
<dbReference type="FunFam" id="3.30.70.270:FF:000001">
    <property type="entry name" value="Diguanylate cyclase domain protein"/>
    <property type="match status" value="1"/>
</dbReference>
<dbReference type="InterPro" id="IPR050469">
    <property type="entry name" value="Diguanylate_Cyclase"/>
</dbReference>
<accession>A0A1H4C2Z8</accession>
<keyword evidence="5" id="KW-1185">Reference proteome</keyword>
<dbReference type="PANTHER" id="PTHR45138:SF9">
    <property type="entry name" value="DIGUANYLATE CYCLASE DGCM-RELATED"/>
    <property type="match status" value="1"/>
</dbReference>